<evidence type="ECO:0000313" key="2">
    <source>
        <dbReference type="Proteomes" id="UP000821845"/>
    </source>
</evidence>
<accession>A0ACB7SSX7</accession>
<gene>
    <name evidence="1" type="ORF">HPB50_023801</name>
</gene>
<sequence>MWVTFFLDNSNDSVMLKKHQVEDEAAVELPEHITTGELLNLIMSEASLSIEELLKRDCVRVSIPLCMLNKLVLAPLESTSVLSQSLSDELPEMLRTIICRQRQISQRGAAIETLTATLTWRVNRSSPSRIIRPDTFNDASDNPEVWIAFYEQAAKNNG</sequence>
<protein>
    <submittedName>
        <fullName evidence="1">Uncharacterized protein</fullName>
    </submittedName>
</protein>
<name>A0ACB7SSX7_HYAAI</name>
<comment type="caution">
    <text evidence="1">The sequence shown here is derived from an EMBL/GenBank/DDBJ whole genome shotgun (WGS) entry which is preliminary data.</text>
</comment>
<dbReference type="EMBL" id="CM023483">
    <property type="protein sequence ID" value="KAH6936859.1"/>
    <property type="molecule type" value="Genomic_DNA"/>
</dbReference>
<keyword evidence="2" id="KW-1185">Reference proteome</keyword>
<dbReference type="Proteomes" id="UP000821845">
    <property type="component" value="Chromosome 3"/>
</dbReference>
<proteinExistence type="predicted"/>
<organism evidence="1 2">
    <name type="scientific">Hyalomma asiaticum</name>
    <name type="common">Tick</name>
    <dbReference type="NCBI Taxonomy" id="266040"/>
    <lineage>
        <taxon>Eukaryota</taxon>
        <taxon>Metazoa</taxon>
        <taxon>Ecdysozoa</taxon>
        <taxon>Arthropoda</taxon>
        <taxon>Chelicerata</taxon>
        <taxon>Arachnida</taxon>
        <taxon>Acari</taxon>
        <taxon>Parasitiformes</taxon>
        <taxon>Ixodida</taxon>
        <taxon>Ixodoidea</taxon>
        <taxon>Ixodidae</taxon>
        <taxon>Hyalomminae</taxon>
        <taxon>Hyalomma</taxon>
    </lineage>
</organism>
<reference evidence="1" key="1">
    <citation type="submission" date="2020-05" db="EMBL/GenBank/DDBJ databases">
        <title>Large-scale comparative analyses of tick genomes elucidate their genetic diversity and vector capacities.</title>
        <authorList>
            <person name="Jia N."/>
            <person name="Wang J."/>
            <person name="Shi W."/>
            <person name="Du L."/>
            <person name="Sun Y."/>
            <person name="Zhan W."/>
            <person name="Jiang J."/>
            <person name="Wang Q."/>
            <person name="Zhang B."/>
            <person name="Ji P."/>
            <person name="Sakyi L.B."/>
            <person name="Cui X."/>
            <person name="Yuan T."/>
            <person name="Jiang B."/>
            <person name="Yang W."/>
            <person name="Lam T.T.-Y."/>
            <person name="Chang Q."/>
            <person name="Ding S."/>
            <person name="Wang X."/>
            <person name="Zhu J."/>
            <person name="Ruan X."/>
            <person name="Zhao L."/>
            <person name="Wei J."/>
            <person name="Que T."/>
            <person name="Du C."/>
            <person name="Cheng J."/>
            <person name="Dai P."/>
            <person name="Han X."/>
            <person name="Huang E."/>
            <person name="Gao Y."/>
            <person name="Liu J."/>
            <person name="Shao H."/>
            <person name="Ye R."/>
            <person name="Li L."/>
            <person name="Wei W."/>
            <person name="Wang X."/>
            <person name="Wang C."/>
            <person name="Yang T."/>
            <person name="Huo Q."/>
            <person name="Li W."/>
            <person name="Guo W."/>
            <person name="Chen H."/>
            <person name="Zhou L."/>
            <person name="Ni X."/>
            <person name="Tian J."/>
            <person name="Zhou Y."/>
            <person name="Sheng Y."/>
            <person name="Liu T."/>
            <person name="Pan Y."/>
            <person name="Xia L."/>
            <person name="Li J."/>
            <person name="Zhao F."/>
            <person name="Cao W."/>
        </authorList>
    </citation>
    <scope>NUCLEOTIDE SEQUENCE</scope>
    <source>
        <strain evidence="1">Hyas-2018</strain>
    </source>
</reference>
<evidence type="ECO:0000313" key="1">
    <source>
        <dbReference type="EMBL" id="KAH6936859.1"/>
    </source>
</evidence>